<proteinExistence type="inferred from homology"/>
<name>A0A1N7RJP4_9BURK</name>
<dbReference type="PROSITE" id="PS50931">
    <property type="entry name" value="HTH_LYSR"/>
    <property type="match status" value="1"/>
</dbReference>
<dbReference type="Pfam" id="PF00126">
    <property type="entry name" value="HTH_1"/>
    <property type="match status" value="1"/>
</dbReference>
<evidence type="ECO:0000313" key="6">
    <source>
        <dbReference type="EMBL" id="SIT34917.1"/>
    </source>
</evidence>
<dbReference type="GO" id="GO:0043565">
    <property type="term" value="F:sequence-specific DNA binding"/>
    <property type="evidence" value="ECO:0007669"/>
    <property type="project" value="TreeGrafter"/>
</dbReference>
<dbReference type="GO" id="GO:0006351">
    <property type="term" value="P:DNA-templated transcription"/>
    <property type="evidence" value="ECO:0007669"/>
    <property type="project" value="TreeGrafter"/>
</dbReference>
<gene>
    <name evidence="6" type="ORF">BN2476_10002</name>
</gene>
<dbReference type="AlphaFoldDB" id="A0A1N7RJP4"/>
<dbReference type="Gene3D" id="1.10.10.10">
    <property type="entry name" value="Winged helix-like DNA-binding domain superfamily/Winged helix DNA-binding domain"/>
    <property type="match status" value="1"/>
</dbReference>
<dbReference type="OrthoDB" id="9786526at2"/>
<keyword evidence="2" id="KW-0805">Transcription regulation</keyword>
<evidence type="ECO:0000259" key="5">
    <source>
        <dbReference type="PROSITE" id="PS50931"/>
    </source>
</evidence>
<evidence type="ECO:0000256" key="3">
    <source>
        <dbReference type="ARBA" id="ARBA00023125"/>
    </source>
</evidence>
<dbReference type="InterPro" id="IPR058163">
    <property type="entry name" value="LysR-type_TF_proteobact-type"/>
</dbReference>
<dbReference type="GO" id="GO:0003700">
    <property type="term" value="F:DNA-binding transcription factor activity"/>
    <property type="evidence" value="ECO:0007669"/>
    <property type="project" value="InterPro"/>
</dbReference>
<dbReference type="InterPro" id="IPR005119">
    <property type="entry name" value="LysR_subst-bd"/>
</dbReference>
<comment type="similarity">
    <text evidence="1">Belongs to the LysR transcriptional regulatory family.</text>
</comment>
<dbReference type="Gene3D" id="3.40.190.290">
    <property type="match status" value="1"/>
</dbReference>
<sequence length="334" mass="35750">MDTVRTMRIFARVAEAGSFTVAAQSMDLTAGVVSRAVSELEDRIRTRLLHRSTRSLALTDAGERYLKRVVGILAEVDSAEDEASGANNRPEGALKVFSCIGLAGHMVLPAILKYREANPDVTVELTASQNVPDLFDGHSDVAIVAAQTLPDSGLVSRLLGTSFSVLCAAPAYLGEHGLPRCPEDLSGHNCLALHSALYPGHEWTLEGAGRKVVFPVRSAIQTNTAETLAVAIKSGAGIGALPLYAAIDDIRAGKIIRVLPEYTVQSINIYALYASRKFTDAKIKTWVEFLRTELPHALAAERKLLLDCERSAAFATKIAGTSVLLDAGTRSLVV</sequence>
<dbReference type="CDD" id="cd08422">
    <property type="entry name" value="PBP2_CrgA_like"/>
    <property type="match status" value="1"/>
</dbReference>
<keyword evidence="7" id="KW-1185">Reference proteome</keyword>
<protein>
    <submittedName>
        <fullName evidence="6">Transcriptional regulator LysR-type</fullName>
    </submittedName>
</protein>
<reference evidence="6" key="1">
    <citation type="submission" date="2016-12" db="EMBL/GenBank/DDBJ databases">
        <authorList>
            <person name="Moulin L."/>
        </authorList>
    </citation>
    <scope>NUCLEOTIDE SEQUENCE [LARGE SCALE GENOMIC DNA]</scope>
    <source>
        <strain evidence="6">STM 7183</strain>
    </source>
</reference>
<dbReference type="Pfam" id="PF03466">
    <property type="entry name" value="LysR_substrate"/>
    <property type="match status" value="1"/>
</dbReference>
<dbReference type="InterPro" id="IPR036390">
    <property type="entry name" value="WH_DNA-bd_sf"/>
</dbReference>
<dbReference type="InterPro" id="IPR036388">
    <property type="entry name" value="WH-like_DNA-bd_sf"/>
</dbReference>
<dbReference type="RefSeq" id="WP_087732115.1">
    <property type="nucleotide sequence ID" value="NZ_CYGY02000001.1"/>
</dbReference>
<dbReference type="Proteomes" id="UP000195569">
    <property type="component" value="Unassembled WGS sequence"/>
</dbReference>
<organism evidence="6 7">
    <name type="scientific">Paraburkholderia piptadeniae</name>
    <dbReference type="NCBI Taxonomy" id="1701573"/>
    <lineage>
        <taxon>Bacteria</taxon>
        <taxon>Pseudomonadati</taxon>
        <taxon>Pseudomonadota</taxon>
        <taxon>Betaproteobacteria</taxon>
        <taxon>Burkholderiales</taxon>
        <taxon>Burkholderiaceae</taxon>
        <taxon>Paraburkholderia</taxon>
    </lineage>
</organism>
<comment type="caution">
    <text evidence="6">The sequence shown here is derived from an EMBL/GenBank/DDBJ whole genome shotgun (WGS) entry which is preliminary data.</text>
</comment>
<evidence type="ECO:0000256" key="4">
    <source>
        <dbReference type="ARBA" id="ARBA00023163"/>
    </source>
</evidence>
<evidence type="ECO:0000256" key="2">
    <source>
        <dbReference type="ARBA" id="ARBA00023015"/>
    </source>
</evidence>
<evidence type="ECO:0000256" key="1">
    <source>
        <dbReference type="ARBA" id="ARBA00009437"/>
    </source>
</evidence>
<dbReference type="PANTHER" id="PTHR30537:SF5">
    <property type="entry name" value="HTH-TYPE TRANSCRIPTIONAL ACTIVATOR TTDR-RELATED"/>
    <property type="match status" value="1"/>
</dbReference>
<dbReference type="InterPro" id="IPR000847">
    <property type="entry name" value="LysR_HTH_N"/>
</dbReference>
<keyword evidence="3" id="KW-0238">DNA-binding</keyword>
<keyword evidence="4" id="KW-0804">Transcription</keyword>
<feature type="domain" description="HTH lysR-type" evidence="5">
    <location>
        <begin position="1"/>
        <end position="59"/>
    </location>
</feature>
<dbReference type="SUPFAM" id="SSF53850">
    <property type="entry name" value="Periplasmic binding protein-like II"/>
    <property type="match status" value="1"/>
</dbReference>
<dbReference type="FunFam" id="1.10.10.10:FF:000001">
    <property type="entry name" value="LysR family transcriptional regulator"/>
    <property type="match status" value="1"/>
</dbReference>
<accession>A0A1N7RJP4</accession>
<dbReference type="PANTHER" id="PTHR30537">
    <property type="entry name" value="HTH-TYPE TRANSCRIPTIONAL REGULATOR"/>
    <property type="match status" value="1"/>
</dbReference>
<dbReference type="SUPFAM" id="SSF46785">
    <property type="entry name" value="Winged helix' DNA-binding domain"/>
    <property type="match status" value="1"/>
</dbReference>
<evidence type="ECO:0000313" key="7">
    <source>
        <dbReference type="Proteomes" id="UP000195569"/>
    </source>
</evidence>
<dbReference type="EMBL" id="CYGY02000001">
    <property type="protein sequence ID" value="SIT34917.1"/>
    <property type="molecule type" value="Genomic_DNA"/>
</dbReference>